<dbReference type="Proteomes" id="UP001494588">
    <property type="component" value="Unassembled WGS sequence"/>
</dbReference>
<gene>
    <name evidence="1" type="ORF">V4C55_42830</name>
</gene>
<dbReference type="RefSeq" id="WP_290468290.1">
    <property type="nucleotide sequence ID" value="NZ_CP125297.1"/>
</dbReference>
<evidence type="ECO:0000313" key="2">
    <source>
        <dbReference type="Proteomes" id="UP001494588"/>
    </source>
</evidence>
<sequence length="55" mass="6415">MHNQMTRQKDLFEETVPEALVSEEIQAELVTQLALLMFALIDVIEAEARDEQDRR</sequence>
<evidence type="ECO:0000313" key="1">
    <source>
        <dbReference type="EMBL" id="MEM5292397.1"/>
    </source>
</evidence>
<keyword evidence="2" id="KW-1185">Reference proteome</keyword>
<reference evidence="1 2" key="1">
    <citation type="submission" date="2024-01" db="EMBL/GenBank/DDBJ databases">
        <title>The diversity of rhizobia nodulating Mimosa spp. in eleven states of Brazil covering several biomes is determined by host plant, location, and edaphic factors.</title>
        <authorList>
            <person name="Rouws L."/>
            <person name="Barauna A."/>
            <person name="Beukes C."/>
            <person name="De Faria S.M."/>
            <person name="Gross E."/>
            <person name="Dos Reis Junior F.B."/>
            <person name="Simon M."/>
            <person name="Maluk M."/>
            <person name="Odee D.W."/>
            <person name="Kenicer G."/>
            <person name="Young J.P.W."/>
            <person name="Reis V.M."/>
            <person name="Zilli J."/>
            <person name="James E.K."/>
        </authorList>
    </citation>
    <scope>NUCLEOTIDE SEQUENCE [LARGE SCALE GENOMIC DNA]</scope>
    <source>
        <strain evidence="1 2">JPY77</strain>
    </source>
</reference>
<name>A0ABU9QSG3_9BURK</name>
<dbReference type="EMBL" id="JAZHGC010000088">
    <property type="protein sequence ID" value="MEM5292397.1"/>
    <property type="molecule type" value="Genomic_DNA"/>
</dbReference>
<proteinExistence type="predicted"/>
<comment type="caution">
    <text evidence="1">The sequence shown here is derived from an EMBL/GenBank/DDBJ whole genome shotgun (WGS) entry which is preliminary data.</text>
</comment>
<accession>A0ABU9QSG3</accession>
<protein>
    <submittedName>
        <fullName evidence="1">Uncharacterized protein</fullName>
    </submittedName>
</protein>
<organism evidence="1 2">
    <name type="scientific">Paraburkholderia sabiae</name>
    <dbReference type="NCBI Taxonomy" id="273251"/>
    <lineage>
        <taxon>Bacteria</taxon>
        <taxon>Pseudomonadati</taxon>
        <taxon>Pseudomonadota</taxon>
        <taxon>Betaproteobacteria</taxon>
        <taxon>Burkholderiales</taxon>
        <taxon>Burkholderiaceae</taxon>
        <taxon>Paraburkholderia</taxon>
    </lineage>
</organism>